<feature type="transmembrane region" description="Helical" evidence="2">
    <location>
        <begin position="27"/>
        <end position="44"/>
    </location>
</feature>
<dbReference type="EMBL" id="LQOJ01000048">
    <property type="protein sequence ID" value="ORV00974.1"/>
    <property type="molecule type" value="Genomic_DNA"/>
</dbReference>
<dbReference type="Proteomes" id="UP000193484">
    <property type="component" value="Unassembled WGS sequence"/>
</dbReference>
<evidence type="ECO:0000313" key="4">
    <source>
        <dbReference type="Proteomes" id="UP000193484"/>
    </source>
</evidence>
<dbReference type="AlphaFoldDB" id="A0A1X1R7S6"/>
<keyword evidence="2" id="KW-0812">Transmembrane</keyword>
<keyword evidence="4" id="KW-1185">Reference proteome</keyword>
<sequence length="120" mass="12728">MVLGVVGIAVAVVGVVAMTGNEGDTVKVIGFVIGAVASWLWNSAKKLEKEEQAAAQPPMTYGYPQGYAPPAQFAGQPPQYPYPYPQPMPQQVFAYPPQGVSANPRQTVQPPATDQNGEVK</sequence>
<organism evidence="3 4">
    <name type="scientific">Mycolicibacterium fallax</name>
    <name type="common">Mycobacterium fallax</name>
    <dbReference type="NCBI Taxonomy" id="1793"/>
    <lineage>
        <taxon>Bacteria</taxon>
        <taxon>Bacillati</taxon>
        <taxon>Actinomycetota</taxon>
        <taxon>Actinomycetes</taxon>
        <taxon>Mycobacteriales</taxon>
        <taxon>Mycobacteriaceae</taxon>
        <taxon>Mycolicibacterium</taxon>
    </lineage>
</organism>
<evidence type="ECO:0000313" key="3">
    <source>
        <dbReference type="EMBL" id="ORV00974.1"/>
    </source>
</evidence>
<accession>A0A1X1R7S6</accession>
<keyword evidence="2" id="KW-0472">Membrane</keyword>
<proteinExistence type="predicted"/>
<feature type="region of interest" description="Disordered" evidence="1">
    <location>
        <begin position="70"/>
        <end position="120"/>
    </location>
</feature>
<dbReference type="STRING" id="1793.AWC04_14980"/>
<name>A0A1X1R7S6_MYCFA</name>
<feature type="compositionally biased region" description="Polar residues" evidence="1">
    <location>
        <begin position="100"/>
        <end position="120"/>
    </location>
</feature>
<protein>
    <submittedName>
        <fullName evidence="3">Uncharacterized protein</fullName>
    </submittedName>
</protein>
<gene>
    <name evidence="3" type="ORF">AWC04_14980</name>
</gene>
<comment type="caution">
    <text evidence="3">The sequence shown here is derived from an EMBL/GenBank/DDBJ whole genome shotgun (WGS) entry which is preliminary data.</text>
</comment>
<keyword evidence="2" id="KW-1133">Transmembrane helix</keyword>
<evidence type="ECO:0000256" key="2">
    <source>
        <dbReference type="SAM" id="Phobius"/>
    </source>
</evidence>
<reference evidence="3 4" key="1">
    <citation type="submission" date="2016-01" db="EMBL/GenBank/DDBJ databases">
        <title>The new phylogeny of the genus Mycobacterium.</title>
        <authorList>
            <person name="Tarcisio F."/>
            <person name="Conor M."/>
            <person name="Antonella G."/>
            <person name="Elisabetta G."/>
            <person name="Giulia F.S."/>
            <person name="Sara T."/>
            <person name="Anna F."/>
            <person name="Clotilde B."/>
            <person name="Roberto B."/>
            <person name="Veronica D.S."/>
            <person name="Fabio R."/>
            <person name="Monica P."/>
            <person name="Olivier J."/>
            <person name="Enrico T."/>
            <person name="Nicola S."/>
        </authorList>
    </citation>
    <scope>NUCLEOTIDE SEQUENCE [LARGE SCALE GENOMIC DNA]</scope>
    <source>
        <strain evidence="3 4">DSM 44179</strain>
    </source>
</reference>
<feature type="compositionally biased region" description="Pro residues" evidence="1">
    <location>
        <begin position="78"/>
        <end position="88"/>
    </location>
</feature>
<evidence type="ECO:0000256" key="1">
    <source>
        <dbReference type="SAM" id="MobiDB-lite"/>
    </source>
</evidence>